<dbReference type="PANTHER" id="PTHR45339:SF1">
    <property type="entry name" value="HYBRID SIGNAL TRANSDUCTION HISTIDINE KINASE J"/>
    <property type="match status" value="1"/>
</dbReference>
<evidence type="ECO:0000259" key="7">
    <source>
        <dbReference type="PROSITE" id="PS50110"/>
    </source>
</evidence>
<dbReference type="SUPFAM" id="SSF55874">
    <property type="entry name" value="ATPase domain of HSP90 chaperone/DNA topoisomerase II/histidine kinase"/>
    <property type="match status" value="1"/>
</dbReference>
<dbReference type="InterPro" id="IPR036097">
    <property type="entry name" value="HisK_dim/P_sf"/>
</dbReference>
<dbReference type="Gene3D" id="1.10.287.130">
    <property type="match status" value="1"/>
</dbReference>
<dbReference type="EMBL" id="JBBUTH010000001">
    <property type="protein sequence ID" value="MEK8049495.1"/>
    <property type="molecule type" value="Genomic_DNA"/>
</dbReference>
<evidence type="ECO:0000256" key="5">
    <source>
        <dbReference type="PROSITE-ProRule" id="PRU00169"/>
    </source>
</evidence>
<evidence type="ECO:0000256" key="4">
    <source>
        <dbReference type="ARBA" id="ARBA00023012"/>
    </source>
</evidence>
<dbReference type="PANTHER" id="PTHR45339">
    <property type="entry name" value="HYBRID SIGNAL TRANSDUCTION HISTIDINE KINASE J"/>
    <property type="match status" value="1"/>
</dbReference>
<dbReference type="SMART" id="SM00387">
    <property type="entry name" value="HATPase_c"/>
    <property type="match status" value="1"/>
</dbReference>
<feature type="modified residue" description="4-aspartylphosphate" evidence="5">
    <location>
        <position position="606"/>
    </location>
</feature>
<dbReference type="SMART" id="SM00388">
    <property type="entry name" value="HisKA"/>
    <property type="match status" value="1"/>
</dbReference>
<dbReference type="InterPro" id="IPR011006">
    <property type="entry name" value="CheY-like_superfamily"/>
</dbReference>
<evidence type="ECO:0000256" key="2">
    <source>
        <dbReference type="ARBA" id="ARBA00012438"/>
    </source>
</evidence>
<dbReference type="InterPro" id="IPR001789">
    <property type="entry name" value="Sig_transdc_resp-reg_receiver"/>
</dbReference>
<evidence type="ECO:0000256" key="1">
    <source>
        <dbReference type="ARBA" id="ARBA00000085"/>
    </source>
</evidence>
<dbReference type="Pfam" id="PF00512">
    <property type="entry name" value="HisKA"/>
    <property type="match status" value="1"/>
</dbReference>
<dbReference type="SMART" id="SM00086">
    <property type="entry name" value="PAC"/>
    <property type="match status" value="1"/>
</dbReference>
<dbReference type="Pfam" id="PF00072">
    <property type="entry name" value="Response_reg"/>
    <property type="match status" value="1"/>
</dbReference>
<keyword evidence="3 5" id="KW-0597">Phosphoprotein</keyword>
<gene>
    <name evidence="8" type="ORF">AACH10_04520</name>
</gene>
<dbReference type="InterPro" id="IPR003594">
    <property type="entry name" value="HATPase_dom"/>
</dbReference>
<dbReference type="PROSITE" id="PS50110">
    <property type="entry name" value="RESPONSE_REGULATORY"/>
    <property type="match status" value="1"/>
</dbReference>
<feature type="domain" description="Response regulatory" evidence="7">
    <location>
        <begin position="557"/>
        <end position="676"/>
    </location>
</feature>
<dbReference type="Proteomes" id="UP001365405">
    <property type="component" value="Unassembled WGS sequence"/>
</dbReference>
<dbReference type="InterPro" id="IPR001610">
    <property type="entry name" value="PAC"/>
</dbReference>
<accession>A0ABU9CC96</accession>
<evidence type="ECO:0000313" key="9">
    <source>
        <dbReference type="Proteomes" id="UP001365405"/>
    </source>
</evidence>
<dbReference type="SUPFAM" id="SSF52172">
    <property type="entry name" value="CheY-like"/>
    <property type="match status" value="1"/>
</dbReference>
<reference evidence="8 9" key="1">
    <citation type="submission" date="2024-04" db="EMBL/GenBank/DDBJ databases">
        <title>Novel species of the genus Ideonella isolated from streams.</title>
        <authorList>
            <person name="Lu H."/>
        </authorList>
    </citation>
    <scope>NUCLEOTIDE SEQUENCE [LARGE SCALE GENOMIC DNA]</scope>
    <source>
        <strain evidence="8 9">DXS22W</strain>
    </source>
</reference>
<keyword evidence="8" id="KW-0067">ATP-binding</keyword>
<dbReference type="Pfam" id="PF08447">
    <property type="entry name" value="PAS_3"/>
    <property type="match status" value="1"/>
</dbReference>
<keyword evidence="9" id="KW-1185">Reference proteome</keyword>
<organism evidence="8 9">
    <name type="scientific">Pseudaquabacterium inlustre</name>
    <dbReference type="NCBI Taxonomy" id="2984192"/>
    <lineage>
        <taxon>Bacteria</taxon>
        <taxon>Pseudomonadati</taxon>
        <taxon>Pseudomonadota</taxon>
        <taxon>Betaproteobacteria</taxon>
        <taxon>Burkholderiales</taxon>
        <taxon>Sphaerotilaceae</taxon>
        <taxon>Pseudaquabacterium</taxon>
    </lineage>
</organism>
<dbReference type="NCBIfam" id="TIGR00229">
    <property type="entry name" value="sensory_box"/>
    <property type="match status" value="1"/>
</dbReference>
<dbReference type="SUPFAM" id="SSF55785">
    <property type="entry name" value="PYP-like sensor domain (PAS domain)"/>
    <property type="match status" value="1"/>
</dbReference>
<protein>
    <recommendedName>
        <fullName evidence="2">histidine kinase</fullName>
        <ecNumber evidence="2">2.7.13.3</ecNumber>
    </recommendedName>
</protein>
<evidence type="ECO:0000259" key="6">
    <source>
        <dbReference type="PROSITE" id="PS50109"/>
    </source>
</evidence>
<dbReference type="InterPro" id="IPR036890">
    <property type="entry name" value="HATPase_C_sf"/>
</dbReference>
<dbReference type="Gene3D" id="3.40.50.2300">
    <property type="match status" value="1"/>
</dbReference>
<evidence type="ECO:0000313" key="8">
    <source>
        <dbReference type="EMBL" id="MEK8049495.1"/>
    </source>
</evidence>
<keyword evidence="4" id="KW-0902">Two-component regulatory system</keyword>
<comment type="caution">
    <text evidence="8">The sequence shown here is derived from an EMBL/GenBank/DDBJ whole genome shotgun (WGS) entry which is preliminary data.</text>
</comment>
<proteinExistence type="predicted"/>
<dbReference type="SUPFAM" id="SSF47384">
    <property type="entry name" value="Homodimeric domain of signal transducing histidine kinase"/>
    <property type="match status" value="1"/>
</dbReference>
<dbReference type="RefSeq" id="WP_341409155.1">
    <property type="nucleotide sequence ID" value="NZ_JBBUTH010000001.1"/>
</dbReference>
<dbReference type="InterPro" id="IPR000014">
    <property type="entry name" value="PAS"/>
</dbReference>
<comment type="catalytic activity">
    <reaction evidence="1">
        <text>ATP + protein L-histidine = ADP + protein N-phospho-L-histidine.</text>
        <dbReference type="EC" id="2.7.13.3"/>
    </reaction>
</comment>
<dbReference type="PROSITE" id="PS50109">
    <property type="entry name" value="HIS_KIN"/>
    <property type="match status" value="1"/>
</dbReference>
<dbReference type="GO" id="GO:0005524">
    <property type="term" value="F:ATP binding"/>
    <property type="evidence" value="ECO:0007669"/>
    <property type="project" value="UniProtKB-KW"/>
</dbReference>
<name>A0ABU9CC96_9BURK</name>
<feature type="domain" description="Histidine kinase" evidence="6">
    <location>
        <begin position="179"/>
        <end position="399"/>
    </location>
</feature>
<dbReference type="CDD" id="cd00130">
    <property type="entry name" value="PAS"/>
    <property type="match status" value="1"/>
</dbReference>
<dbReference type="SMART" id="SM00448">
    <property type="entry name" value="REC"/>
    <property type="match status" value="1"/>
</dbReference>
<dbReference type="CDD" id="cd17546">
    <property type="entry name" value="REC_hyHK_CKI1_RcsC-like"/>
    <property type="match status" value="1"/>
</dbReference>
<dbReference type="InterPro" id="IPR013655">
    <property type="entry name" value="PAS_fold_3"/>
</dbReference>
<dbReference type="Pfam" id="PF02518">
    <property type="entry name" value="HATPase_c"/>
    <property type="match status" value="1"/>
</dbReference>
<evidence type="ECO:0000256" key="3">
    <source>
        <dbReference type="ARBA" id="ARBA00022553"/>
    </source>
</evidence>
<dbReference type="PRINTS" id="PR00344">
    <property type="entry name" value="BCTRLSENSOR"/>
</dbReference>
<dbReference type="InterPro" id="IPR005467">
    <property type="entry name" value="His_kinase_dom"/>
</dbReference>
<keyword evidence="8" id="KW-0547">Nucleotide-binding</keyword>
<dbReference type="Gene3D" id="3.30.565.10">
    <property type="entry name" value="Histidine kinase-like ATPase, C-terminal domain"/>
    <property type="match status" value="1"/>
</dbReference>
<dbReference type="InterPro" id="IPR004358">
    <property type="entry name" value="Sig_transdc_His_kin-like_C"/>
</dbReference>
<dbReference type="Gene3D" id="3.30.450.20">
    <property type="entry name" value="PAS domain"/>
    <property type="match status" value="1"/>
</dbReference>
<dbReference type="InterPro" id="IPR035965">
    <property type="entry name" value="PAS-like_dom_sf"/>
</dbReference>
<dbReference type="CDD" id="cd00082">
    <property type="entry name" value="HisKA"/>
    <property type="match status" value="1"/>
</dbReference>
<dbReference type="InterPro" id="IPR003661">
    <property type="entry name" value="HisK_dim/P_dom"/>
</dbReference>
<sequence length="678" mass="73604">MTADAQTPSLLRCQRALASSRDGYWEHDLRNGDLWQSASLRSLFGFDPNATLLPARLVRGHIHPDDRASVLAAYRQALGRGGPFDYEIRVRDAAGQWRWVRGRGQVWPADDGRPAFVSGAVTDVHQEKLARLDLAAQQQALEALVQERTARLEAALALAEQRRQEAERAAAAKSRFLAHMSHEIRTPLNGVLGLTELALRSADTPELQRFLSAAHQSGQALLQTISDVLDLSRIESGHADLRRKPFDATQALADTLRAVMPLARQRDLLLMFDWVGDAHWLMGDPGGLRQIVTNLLGNALKFTPQGSVSLRGVSRRTDDGRVALEVQVADTGPGIPPERRAQVFEPFVQGDESLSRGHGGAGLGLAIATLLAEAMHGQLTLDCPAQGGSVFTLRLCLDEAEAPAQPAEPPASAPGLAWLVYHRESAGQWLAERLARLGWQTQVLDSVDAATALARQAERDDAPPPDLVLLAEPALHADVDLPALRRTLPDAQMRLLVRPDWRDTALETTAAALQMRPLVAPLTPRQLRHILTCTDDGLGGHSSGTRHAEPALQPSANVLLVEDNEVNQLVGQELLRALGLRPTLAGNGASALTACMEQPPALVLMDLQLPGMDGLETTRRLRALQREQRWPGAPIVALTAHASPEDHAACRAAGMDGVLTKPLQLDTLRRRLARWLAA</sequence>
<dbReference type="EC" id="2.7.13.3" evidence="2"/>